<dbReference type="InParanoid" id="A0A4R6QQ66"/>
<dbReference type="EMBL" id="SNXS01000003">
    <property type="protein sequence ID" value="TDP71781.1"/>
    <property type="molecule type" value="Genomic_DNA"/>
</dbReference>
<accession>A0A4R6QQ66</accession>
<evidence type="ECO:0000259" key="1">
    <source>
        <dbReference type="Pfam" id="PF00561"/>
    </source>
</evidence>
<dbReference type="PANTHER" id="PTHR43798:SF33">
    <property type="entry name" value="HYDROLASE, PUTATIVE (AFU_ORTHOLOGUE AFUA_2G14860)-RELATED"/>
    <property type="match status" value="1"/>
</dbReference>
<dbReference type="AlphaFoldDB" id="A0A4R6QQ66"/>
<evidence type="ECO:0000313" key="5">
    <source>
        <dbReference type="Proteomes" id="UP000295361"/>
    </source>
</evidence>
<name>A0A4R6QQ66_9BURK</name>
<evidence type="ECO:0000259" key="2">
    <source>
        <dbReference type="Pfam" id="PF07171"/>
    </source>
</evidence>
<dbReference type="InterPro" id="IPR015995">
    <property type="entry name" value="MlrC_N"/>
</dbReference>
<reference evidence="4 5" key="1">
    <citation type="submission" date="2019-03" db="EMBL/GenBank/DDBJ databases">
        <title>Genomic Encyclopedia of Type Strains, Phase IV (KMG-IV): sequencing the most valuable type-strain genomes for metagenomic binning, comparative biology and taxonomic classification.</title>
        <authorList>
            <person name="Goeker M."/>
        </authorList>
    </citation>
    <scope>NUCLEOTIDE SEQUENCE [LARGE SCALE GENOMIC DNA]</scope>
    <source>
        <strain evidence="4 5">DSM 16998</strain>
    </source>
</reference>
<dbReference type="RefSeq" id="WP_133701526.1">
    <property type="nucleotide sequence ID" value="NZ_SNXS01000003.1"/>
</dbReference>
<dbReference type="SUPFAM" id="SSF53474">
    <property type="entry name" value="alpha/beta-Hydrolases"/>
    <property type="match status" value="1"/>
</dbReference>
<dbReference type="OrthoDB" id="5288421at2"/>
<feature type="domain" description="AB hydrolase-1" evidence="1">
    <location>
        <begin position="526"/>
        <end position="641"/>
    </location>
</feature>
<dbReference type="Pfam" id="PF00561">
    <property type="entry name" value="Abhydrolase_1"/>
    <property type="match status" value="1"/>
</dbReference>
<evidence type="ECO:0000259" key="3">
    <source>
        <dbReference type="Pfam" id="PF07364"/>
    </source>
</evidence>
<dbReference type="PRINTS" id="PR00111">
    <property type="entry name" value="ABHYDROLASE"/>
</dbReference>
<keyword evidence="5" id="KW-1185">Reference proteome</keyword>
<organism evidence="4 5">
    <name type="scientific">Roseateles toxinivorans</name>
    <dbReference type="NCBI Taxonomy" id="270368"/>
    <lineage>
        <taxon>Bacteria</taxon>
        <taxon>Pseudomonadati</taxon>
        <taxon>Pseudomonadota</taxon>
        <taxon>Betaproteobacteria</taxon>
        <taxon>Burkholderiales</taxon>
        <taxon>Sphaerotilaceae</taxon>
        <taxon>Roseateles</taxon>
    </lineage>
</organism>
<dbReference type="Pfam" id="PF07171">
    <property type="entry name" value="MlrC_C"/>
    <property type="match status" value="1"/>
</dbReference>
<dbReference type="InterPro" id="IPR029058">
    <property type="entry name" value="AB_hydrolase_fold"/>
</dbReference>
<protein>
    <submittedName>
        <fullName evidence="4">Microcystin degradation protein MlrC</fullName>
    </submittedName>
</protein>
<dbReference type="Gene3D" id="3.40.50.1820">
    <property type="entry name" value="alpha/beta hydrolase"/>
    <property type="match status" value="1"/>
</dbReference>
<sequence length="791" mass="85131">MKIFSCLFATETNTFAPAPTGWGSFHEHVIYRGDASKRASKGFGIYMAEMERLLAAEGHELVESVTAFAQPLGRTVREVYESLRDDILEDLRAAGSVGAVILVLHGAMVAEGYDDCEGDLLERVRAIVGPDVPIGVELDLHCHFTERMRRNADTIICFKEYPHVDAVPRMKELIRIVLDTASAKVRPTTAVFDCKMVGLWFTTREPMISFVKRMQEVEQRPGVLSVSLGHGFPWADVPESGCKLWVVTDNDPALAAAVAEELGREFWDLREQTVIPTMSADQAMKAALAVQGGPVVMADIADNPGGGAMSDSTFLLRAVLDRGIADTAFGFFWDLGAVRICADAGVGAQVALRVGGKCGPASGDPVDLPVVVKAIIDDHVQIGMGGGEERTPLGQTVWVQAANGMDIVLVSIRGQVFSPKAFTDLGINLAGKKLIVLKSTQHFHAQFAPIAKEVLYVTTPGAKDMNFGRLPYTARSLDYWPRVADPHGFDKPANAEVTAPGQLYVIDGLRLHLHRSGPAPTRHGLPTVVIESGAGTSAAVYSRLQKALATKYPVCSYDRPGLGWSEADSQPLDARRNAHRLHALLAAAGVSGPILLIGHSLGGPLARVYAEAYPEQVVGLMMLDASHPDQFAMMDGLMDDQLAAEREKRAKVRDGGPPPPELAMVEAVFADMPEVIAQLKAQYRPEVIDAMALEMRGKAEIARQAAASGDLGARPLAVLWAPQTVVPGAPAAIAEIQRRWPDYQQAHAALSSRGRVMMLEGATHMGIAVLPPFVARVVEEIDGIMAQLGTP</sequence>
<feature type="domain" description="Microcystin LR degradation protein MlrC C-terminal" evidence="2">
    <location>
        <begin position="297"/>
        <end position="473"/>
    </location>
</feature>
<dbReference type="InterPro" id="IPR010799">
    <property type="entry name" value="MlrC_C"/>
</dbReference>
<dbReference type="PANTHER" id="PTHR43798">
    <property type="entry name" value="MONOACYLGLYCEROL LIPASE"/>
    <property type="match status" value="1"/>
</dbReference>
<gene>
    <name evidence="4" type="ORF">DES47_103767</name>
</gene>
<dbReference type="InterPro" id="IPR000073">
    <property type="entry name" value="AB_hydrolase_1"/>
</dbReference>
<proteinExistence type="predicted"/>
<dbReference type="Pfam" id="PF07364">
    <property type="entry name" value="DUF1485"/>
    <property type="match status" value="1"/>
</dbReference>
<feature type="domain" description="Microcystin LR degradation protein MlrC N-terminal" evidence="3">
    <location>
        <begin position="2"/>
        <end position="287"/>
    </location>
</feature>
<comment type="caution">
    <text evidence="4">The sequence shown here is derived from an EMBL/GenBank/DDBJ whole genome shotgun (WGS) entry which is preliminary data.</text>
</comment>
<dbReference type="GO" id="GO:0016020">
    <property type="term" value="C:membrane"/>
    <property type="evidence" value="ECO:0007669"/>
    <property type="project" value="TreeGrafter"/>
</dbReference>
<dbReference type="Proteomes" id="UP000295361">
    <property type="component" value="Unassembled WGS sequence"/>
</dbReference>
<evidence type="ECO:0000313" key="4">
    <source>
        <dbReference type="EMBL" id="TDP71781.1"/>
    </source>
</evidence>
<dbReference type="InterPro" id="IPR050266">
    <property type="entry name" value="AB_hydrolase_sf"/>
</dbReference>